<accession>A0AAE3QBR6</accession>
<sequence>MKSRSLATIILLLLVGTGAILASKYLGNGLTPENEMLASRIAGTGPSADMTQMDKVTKGDRVTIGKPAGGTPAPDSALVE</sequence>
<comment type="caution">
    <text evidence="2">The sequence shown here is derived from an EMBL/GenBank/DDBJ whole genome shotgun (WGS) entry which is preliminary data.</text>
</comment>
<gene>
    <name evidence="2" type="ORF">MRS75_12395</name>
</gene>
<evidence type="ECO:0000313" key="3">
    <source>
        <dbReference type="Proteomes" id="UP001161580"/>
    </source>
</evidence>
<proteinExistence type="predicted"/>
<feature type="region of interest" description="Disordered" evidence="1">
    <location>
        <begin position="58"/>
        <end position="80"/>
    </location>
</feature>
<dbReference type="RefSeq" id="WP_311789477.1">
    <property type="nucleotide sequence ID" value="NZ_JALDYY010000031.1"/>
</dbReference>
<protein>
    <submittedName>
        <fullName evidence="2">Uncharacterized protein</fullName>
    </submittedName>
</protein>
<reference evidence="2" key="1">
    <citation type="submission" date="2022-03" db="EMBL/GenBank/DDBJ databases">
        <title>Fererhizobium litorale gen. nov., sp. nov., isolated from sandy sediments of the Sea of Japan seashore.</title>
        <authorList>
            <person name="Romanenko L."/>
            <person name="Kurilenko V."/>
            <person name="Otstavnykh N."/>
            <person name="Svetashev V."/>
            <person name="Tekutyeva L."/>
            <person name="Isaeva M."/>
            <person name="Mikhailov V."/>
        </authorList>
    </citation>
    <scope>NUCLEOTIDE SEQUENCE</scope>
    <source>
        <strain evidence="2">KMM 9576</strain>
    </source>
</reference>
<dbReference type="Proteomes" id="UP001161580">
    <property type="component" value="Unassembled WGS sequence"/>
</dbReference>
<keyword evidence="3" id="KW-1185">Reference proteome</keyword>
<evidence type="ECO:0000313" key="2">
    <source>
        <dbReference type="EMBL" id="MDI7922882.1"/>
    </source>
</evidence>
<name>A0AAE3QBR6_9HYPH</name>
<dbReference type="EMBL" id="JALDYZ010000006">
    <property type="protein sequence ID" value="MDI7922882.1"/>
    <property type="molecule type" value="Genomic_DNA"/>
</dbReference>
<evidence type="ECO:0000256" key="1">
    <source>
        <dbReference type="SAM" id="MobiDB-lite"/>
    </source>
</evidence>
<organism evidence="2 3">
    <name type="scientific">Ferirhizobium litorale</name>
    <dbReference type="NCBI Taxonomy" id="2927786"/>
    <lineage>
        <taxon>Bacteria</taxon>
        <taxon>Pseudomonadati</taxon>
        <taxon>Pseudomonadota</taxon>
        <taxon>Alphaproteobacteria</taxon>
        <taxon>Hyphomicrobiales</taxon>
        <taxon>Rhizobiaceae</taxon>
        <taxon>Ferirhizobium</taxon>
    </lineage>
</organism>
<dbReference type="AlphaFoldDB" id="A0AAE3QBR6"/>